<feature type="transmembrane region" description="Helical" evidence="2">
    <location>
        <begin position="32"/>
        <end position="53"/>
    </location>
</feature>
<dbReference type="PANTHER" id="PTHR47032:SF1">
    <property type="entry name" value="UDP-D-XYLOSE:L-FUCOSE ALPHA-1,3-D-XYLOSYLTRANSFERASE-RELATED"/>
    <property type="match status" value="1"/>
</dbReference>
<comment type="caution">
    <text evidence="4">The sequence shown here is derived from an EMBL/GenBank/DDBJ whole genome shotgun (WGS) entry which is preliminary data.</text>
</comment>
<feature type="compositionally biased region" description="Low complexity" evidence="1">
    <location>
        <begin position="486"/>
        <end position="497"/>
    </location>
</feature>
<reference evidence="4 5" key="1">
    <citation type="journal article" name="Sci. Rep.">
        <title>Genome-scale phylogenetic analyses confirm Olpidium as the closest living zoosporic fungus to the non-flagellated, terrestrial fungi.</title>
        <authorList>
            <person name="Chang Y."/>
            <person name="Rochon D."/>
            <person name="Sekimoto S."/>
            <person name="Wang Y."/>
            <person name="Chovatia M."/>
            <person name="Sandor L."/>
            <person name="Salamov A."/>
            <person name="Grigoriev I.V."/>
            <person name="Stajich J.E."/>
            <person name="Spatafora J.W."/>
        </authorList>
    </citation>
    <scope>NUCLEOTIDE SEQUENCE [LARGE SCALE GENOMIC DNA]</scope>
    <source>
        <strain evidence="4">S191</strain>
    </source>
</reference>
<keyword evidence="2" id="KW-0812">Transmembrane</keyword>
<protein>
    <submittedName>
        <fullName evidence="4">Nucleotide-diphospho-sugar transferase-domain-containing protein</fullName>
    </submittedName>
</protein>
<dbReference type="PANTHER" id="PTHR47032">
    <property type="entry name" value="UDP-D-XYLOSE:L-FUCOSE ALPHA-1,3-D-XYLOSYLTRANSFERASE-RELATED"/>
    <property type="match status" value="1"/>
</dbReference>
<feature type="region of interest" description="Disordered" evidence="1">
    <location>
        <begin position="486"/>
        <end position="519"/>
    </location>
</feature>
<keyword evidence="5" id="KW-1185">Reference proteome</keyword>
<evidence type="ECO:0000313" key="4">
    <source>
        <dbReference type="EMBL" id="KAG5463343.1"/>
    </source>
</evidence>
<evidence type="ECO:0000256" key="1">
    <source>
        <dbReference type="SAM" id="MobiDB-lite"/>
    </source>
</evidence>
<gene>
    <name evidence="4" type="ORF">BJ554DRAFT_8417</name>
</gene>
<sequence length="519" mass="56055">MQPGSGAQTAGSRRTRPSALARWAALVPRRSLRCWLLCAAASVLVTLSLLPGWQLHLQRRSDRLRSGGAGYAERRAALSPGEERAAGGVSAAGVAGRLRGGGLRALPLRRRPHQRQQRQRPPLSEFPPTHPLSPPQLGGEESRHPYAPGSANVAAGAAAPQGFAADAVGEVVSDLASAETIRCCSRLSKPAAYREGGGRTEDETVYRKAHSNLVNNEYLILAVASNGNFDFTLNWIASLRRTGHTRYLVMCLDEVICSRLDPTHAALVPRHWLQREINAAPAVYGTSEYINLVQSKTLVVIPFLMEGFTILFTDVDVVWLSPQITPHLLSVLKDNPSCEAVFSVDEVKRVERNGGSRLRLIWHGHALNDSRTSDPVPSVNTGFWIAKPTSTIIGVFNKTVEIQVTQQSAFNTALKAAKLKSSPKIAYLDRSLFPNGRVYFKHRLAQKTGITPFIVHANYIRGSAAKRSALKEAGLWLLDDDDDEPAAAASVAPRPSTGGSGGGLDGNRTDGDARTGRAS</sequence>
<name>A0A8H8DM43_9FUNG</name>
<dbReference type="GO" id="GO:0016757">
    <property type="term" value="F:glycosyltransferase activity"/>
    <property type="evidence" value="ECO:0007669"/>
    <property type="project" value="TreeGrafter"/>
</dbReference>
<evidence type="ECO:0000256" key="2">
    <source>
        <dbReference type="SAM" id="Phobius"/>
    </source>
</evidence>
<organism evidence="4 5">
    <name type="scientific">Olpidium bornovanus</name>
    <dbReference type="NCBI Taxonomy" id="278681"/>
    <lineage>
        <taxon>Eukaryota</taxon>
        <taxon>Fungi</taxon>
        <taxon>Fungi incertae sedis</taxon>
        <taxon>Olpidiomycota</taxon>
        <taxon>Olpidiomycotina</taxon>
        <taxon>Olpidiomycetes</taxon>
        <taxon>Olpidiales</taxon>
        <taxon>Olpidiaceae</taxon>
        <taxon>Olpidium</taxon>
    </lineage>
</organism>
<keyword evidence="2" id="KW-0472">Membrane</keyword>
<dbReference type="Pfam" id="PF03407">
    <property type="entry name" value="Nucleotid_trans"/>
    <property type="match status" value="1"/>
</dbReference>
<dbReference type="OrthoDB" id="540503at2759"/>
<dbReference type="Proteomes" id="UP000673691">
    <property type="component" value="Unassembled WGS sequence"/>
</dbReference>
<accession>A0A8H8DM43</accession>
<feature type="compositionally biased region" description="Basic residues" evidence="1">
    <location>
        <begin position="107"/>
        <end position="118"/>
    </location>
</feature>
<keyword evidence="4" id="KW-0808">Transferase</keyword>
<proteinExistence type="predicted"/>
<feature type="domain" description="Nucleotide-diphospho-sugar transferase" evidence="3">
    <location>
        <begin position="243"/>
        <end position="468"/>
    </location>
</feature>
<dbReference type="GO" id="GO:0005794">
    <property type="term" value="C:Golgi apparatus"/>
    <property type="evidence" value="ECO:0007669"/>
    <property type="project" value="TreeGrafter"/>
</dbReference>
<keyword evidence="2" id="KW-1133">Transmembrane helix</keyword>
<dbReference type="AlphaFoldDB" id="A0A8H8DM43"/>
<evidence type="ECO:0000313" key="5">
    <source>
        <dbReference type="Proteomes" id="UP000673691"/>
    </source>
</evidence>
<dbReference type="InterPro" id="IPR052636">
    <property type="entry name" value="UDP-D-xylose:L-fucose_XylT"/>
</dbReference>
<feature type="compositionally biased region" description="Basic and acidic residues" evidence="1">
    <location>
        <begin position="507"/>
        <end position="519"/>
    </location>
</feature>
<dbReference type="InterPro" id="IPR005069">
    <property type="entry name" value="Nucl-diP-sugar_transferase"/>
</dbReference>
<dbReference type="EMBL" id="JAEFCI010000753">
    <property type="protein sequence ID" value="KAG5463343.1"/>
    <property type="molecule type" value="Genomic_DNA"/>
</dbReference>
<feature type="compositionally biased region" description="Pro residues" evidence="1">
    <location>
        <begin position="124"/>
        <end position="134"/>
    </location>
</feature>
<evidence type="ECO:0000259" key="3">
    <source>
        <dbReference type="Pfam" id="PF03407"/>
    </source>
</evidence>
<feature type="region of interest" description="Disordered" evidence="1">
    <location>
        <begin position="102"/>
        <end position="153"/>
    </location>
</feature>